<keyword evidence="12" id="KW-1185">Reference proteome</keyword>
<evidence type="ECO:0000256" key="8">
    <source>
        <dbReference type="ARBA" id="ARBA00023136"/>
    </source>
</evidence>
<dbReference type="Proteomes" id="UP001592531">
    <property type="component" value="Unassembled WGS sequence"/>
</dbReference>
<evidence type="ECO:0000256" key="1">
    <source>
        <dbReference type="ARBA" id="ARBA00004141"/>
    </source>
</evidence>
<reference evidence="11 12" key="1">
    <citation type="submission" date="2024-09" db="EMBL/GenBank/DDBJ databases">
        <authorList>
            <person name="Lee S.D."/>
        </authorList>
    </citation>
    <scope>NUCLEOTIDE SEQUENCE [LARGE SCALE GENOMIC DNA]</scope>
    <source>
        <strain evidence="11 12">N8-3</strain>
    </source>
</reference>
<dbReference type="Gene3D" id="1.20.1530.20">
    <property type="match status" value="1"/>
</dbReference>
<name>A0ABV6W0Z3_9ACTN</name>
<comment type="caution">
    <text evidence="11">The sequence shown here is derived from an EMBL/GenBank/DDBJ whole genome shotgun (WGS) entry which is preliminary data.</text>
</comment>
<evidence type="ECO:0000256" key="5">
    <source>
        <dbReference type="ARBA" id="ARBA00022692"/>
    </source>
</evidence>
<evidence type="ECO:0000256" key="9">
    <source>
        <dbReference type="SAM" id="Phobius"/>
    </source>
</evidence>
<keyword evidence="8 9" id="KW-0472">Membrane</keyword>
<evidence type="ECO:0000256" key="4">
    <source>
        <dbReference type="ARBA" id="ARBA00022449"/>
    </source>
</evidence>
<keyword evidence="7" id="KW-0406">Ion transport</keyword>
<proteinExistence type="inferred from homology"/>
<dbReference type="Pfam" id="PF00999">
    <property type="entry name" value="Na_H_Exchanger"/>
    <property type="match status" value="1"/>
</dbReference>
<evidence type="ECO:0000256" key="7">
    <source>
        <dbReference type="ARBA" id="ARBA00023065"/>
    </source>
</evidence>
<keyword evidence="6 9" id="KW-1133">Transmembrane helix</keyword>
<feature type="transmembrane region" description="Helical" evidence="9">
    <location>
        <begin position="292"/>
        <end position="311"/>
    </location>
</feature>
<feature type="transmembrane region" description="Helical" evidence="9">
    <location>
        <begin position="349"/>
        <end position="371"/>
    </location>
</feature>
<feature type="transmembrane region" description="Helical" evidence="9">
    <location>
        <begin position="172"/>
        <end position="192"/>
    </location>
</feature>
<feature type="domain" description="Cation/H+ exchanger transmembrane" evidence="10">
    <location>
        <begin position="11"/>
        <end position="361"/>
    </location>
</feature>
<protein>
    <submittedName>
        <fullName evidence="11">Cation:proton antiporter</fullName>
    </submittedName>
</protein>
<dbReference type="RefSeq" id="WP_380539394.1">
    <property type="nucleotide sequence ID" value="NZ_JBHFAB010000019.1"/>
</dbReference>
<evidence type="ECO:0000313" key="11">
    <source>
        <dbReference type="EMBL" id="MFC1419673.1"/>
    </source>
</evidence>
<keyword evidence="3" id="KW-0813">Transport</keyword>
<evidence type="ECO:0000256" key="2">
    <source>
        <dbReference type="ARBA" id="ARBA00005551"/>
    </source>
</evidence>
<dbReference type="InterPro" id="IPR006153">
    <property type="entry name" value="Cation/H_exchanger_TM"/>
</dbReference>
<feature type="transmembrane region" description="Helical" evidence="9">
    <location>
        <begin position="116"/>
        <end position="134"/>
    </location>
</feature>
<keyword evidence="5 9" id="KW-0812">Transmembrane</keyword>
<sequence>MGFATLAVISLAALLGPLLALPRRWGLPVVLGELVAGVLLGPTVVGYLDAGNGTFAFLADTGFALIMFVAGAHVPVRDPSLRAGLGTGALRAAAVGVLAAAAGFGIARAFGTGHAAMYGVLLASSSAALVLPIVDSLGLGGGLVLALLPQVAVADTACIVALPLVIDPDHAARAALGALAVTGSALVLFLVLRWLERGGYRRRLHQLSEERQFALELRISLVLLFALAALAVRTHVSIMLAGFSFGLAVAAVGEPRRLAKQLFALTEGFLGPLFFLWLGASLDLRALGRHPSFVLLGLLLGLGAVAVHAAMRGSGQPLPLGVLASAQLGVPVAAATLGTQLRLLAPGEAAALMLGALVTIGAATAAGSVAARRGQASVVSTPVAEVPD</sequence>
<evidence type="ECO:0000256" key="3">
    <source>
        <dbReference type="ARBA" id="ARBA00022448"/>
    </source>
</evidence>
<feature type="transmembrane region" description="Helical" evidence="9">
    <location>
        <begin position="213"/>
        <end position="232"/>
    </location>
</feature>
<gene>
    <name evidence="11" type="ORF">ACEZDE_23995</name>
</gene>
<comment type="subcellular location">
    <subcellularLocation>
        <location evidence="1">Membrane</location>
        <topology evidence="1">Multi-pass membrane protein</topology>
    </subcellularLocation>
</comment>
<feature type="transmembrane region" description="Helical" evidence="9">
    <location>
        <begin position="318"/>
        <end position="337"/>
    </location>
</feature>
<feature type="transmembrane region" description="Helical" evidence="9">
    <location>
        <begin position="55"/>
        <end position="76"/>
    </location>
</feature>
<dbReference type="EMBL" id="JBHFAB010000019">
    <property type="protein sequence ID" value="MFC1419673.1"/>
    <property type="molecule type" value="Genomic_DNA"/>
</dbReference>
<dbReference type="PANTHER" id="PTHR43562:SF1">
    <property type="entry name" value="NA(+)_H(+) ANTIPORTER YJBQ-RELATED"/>
    <property type="match status" value="1"/>
</dbReference>
<dbReference type="PANTHER" id="PTHR43562">
    <property type="entry name" value="NAPA-TYPE SODIUM/HYDROGEN ANTIPORTER"/>
    <property type="match status" value="1"/>
</dbReference>
<feature type="transmembrane region" description="Helical" evidence="9">
    <location>
        <begin position="262"/>
        <end position="280"/>
    </location>
</feature>
<evidence type="ECO:0000256" key="6">
    <source>
        <dbReference type="ARBA" id="ARBA00022989"/>
    </source>
</evidence>
<comment type="similarity">
    <text evidence="2">Belongs to the monovalent cation:proton antiporter 2 (CPA2) transporter (TC 2.A.37) family.</text>
</comment>
<organism evidence="11 12">
    <name type="scientific">Streptacidiphilus cavernicola</name>
    <dbReference type="NCBI Taxonomy" id="3342716"/>
    <lineage>
        <taxon>Bacteria</taxon>
        <taxon>Bacillati</taxon>
        <taxon>Actinomycetota</taxon>
        <taxon>Actinomycetes</taxon>
        <taxon>Kitasatosporales</taxon>
        <taxon>Streptomycetaceae</taxon>
        <taxon>Streptacidiphilus</taxon>
    </lineage>
</organism>
<feature type="transmembrane region" description="Helical" evidence="9">
    <location>
        <begin position="88"/>
        <end position="110"/>
    </location>
</feature>
<accession>A0ABV6W0Z3</accession>
<evidence type="ECO:0000313" key="12">
    <source>
        <dbReference type="Proteomes" id="UP001592531"/>
    </source>
</evidence>
<dbReference type="InterPro" id="IPR038770">
    <property type="entry name" value="Na+/solute_symporter_sf"/>
</dbReference>
<keyword evidence="4" id="KW-0050">Antiport</keyword>
<feature type="transmembrane region" description="Helical" evidence="9">
    <location>
        <begin position="238"/>
        <end position="255"/>
    </location>
</feature>
<evidence type="ECO:0000259" key="10">
    <source>
        <dbReference type="Pfam" id="PF00999"/>
    </source>
</evidence>